<feature type="repeat" description="ANK" evidence="3">
    <location>
        <begin position="612"/>
        <end position="644"/>
    </location>
</feature>
<keyword evidence="2 3" id="KW-0040">ANK repeat</keyword>
<evidence type="ECO:0000256" key="4">
    <source>
        <dbReference type="SAM" id="MobiDB-lite"/>
    </source>
</evidence>
<comment type="caution">
    <text evidence="5">The sequence shown here is derived from an EMBL/GenBank/DDBJ whole genome shotgun (WGS) entry which is preliminary data.</text>
</comment>
<proteinExistence type="predicted"/>
<gene>
    <name evidence="5" type="ORF">PG996_013492</name>
</gene>
<accession>A0ABR1U5K1</accession>
<feature type="repeat" description="ANK" evidence="3">
    <location>
        <begin position="378"/>
        <end position="411"/>
    </location>
</feature>
<evidence type="ECO:0000313" key="6">
    <source>
        <dbReference type="Proteomes" id="UP001446871"/>
    </source>
</evidence>
<dbReference type="PROSITE" id="PS50088">
    <property type="entry name" value="ANK_REPEAT"/>
    <property type="match status" value="6"/>
</dbReference>
<evidence type="ECO:0000256" key="1">
    <source>
        <dbReference type="ARBA" id="ARBA00022737"/>
    </source>
</evidence>
<dbReference type="InterPro" id="IPR036770">
    <property type="entry name" value="Ankyrin_rpt-contain_sf"/>
</dbReference>
<dbReference type="PANTHER" id="PTHR24141:SF1">
    <property type="entry name" value="2-5A-DEPENDENT RIBONUCLEASE"/>
    <property type="match status" value="1"/>
</dbReference>
<protein>
    <recommendedName>
        <fullName evidence="7">Fungal N-terminal domain-containing protein</fullName>
    </recommendedName>
</protein>
<feature type="region of interest" description="Disordered" evidence="4">
    <location>
        <begin position="171"/>
        <end position="201"/>
    </location>
</feature>
<evidence type="ECO:0000256" key="2">
    <source>
        <dbReference type="ARBA" id="ARBA00023043"/>
    </source>
</evidence>
<feature type="repeat" description="ANK" evidence="3">
    <location>
        <begin position="242"/>
        <end position="274"/>
    </location>
</feature>
<dbReference type="Pfam" id="PF12796">
    <property type="entry name" value="Ank_2"/>
    <property type="match status" value="3"/>
</dbReference>
<keyword evidence="6" id="KW-1185">Reference proteome</keyword>
<organism evidence="5 6">
    <name type="scientific">Apiospora saccharicola</name>
    <dbReference type="NCBI Taxonomy" id="335842"/>
    <lineage>
        <taxon>Eukaryota</taxon>
        <taxon>Fungi</taxon>
        <taxon>Dikarya</taxon>
        <taxon>Ascomycota</taxon>
        <taxon>Pezizomycotina</taxon>
        <taxon>Sordariomycetes</taxon>
        <taxon>Xylariomycetidae</taxon>
        <taxon>Amphisphaeriales</taxon>
        <taxon>Apiosporaceae</taxon>
        <taxon>Apiospora</taxon>
    </lineage>
</organism>
<dbReference type="SMART" id="SM00248">
    <property type="entry name" value="ANK"/>
    <property type="match status" value="10"/>
</dbReference>
<dbReference type="EMBL" id="JAQQWM010000008">
    <property type="protein sequence ID" value="KAK8054191.1"/>
    <property type="molecule type" value="Genomic_DNA"/>
</dbReference>
<dbReference type="Pfam" id="PF00023">
    <property type="entry name" value="Ank"/>
    <property type="match status" value="1"/>
</dbReference>
<reference evidence="5 6" key="1">
    <citation type="submission" date="2023-01" db="EMBL/GenBank/DDBJ databases">
        <title>Analysis of 21 Apiospora genomes using comparative genomics revels a genus with tremendous synthesis potential of carbohydrate active enzymes and secondary metabolites.</title>
        <authorList>
            <person name="Sorensen T."/>
        </authorList>
    </citation>
    <scope>NUCLEOTIDE SEQUENCE [LARGE SCALE GENOMIC DNA]</scope>
    <source>
        <strain evidence="5 6">CBS 83171</strain>
    </source>
</reference>
<dbReference type="Proteomes" id="UP001446871">
    <property type="component" value="Unassembled WGS sequence"/>
</dbReference>
<dbReference type="Gene3D" id="1.25.40.20">
    <property type="entry name" value="Ankyrin repeat-containing domain"/>
    <property type="match status" value="2"/>
</dbReference>
<sequence>MDPVTVLTTTLGLFSAIPQLKGLVEKYRSAPKQVGDTLQQCNDMETKLNLVREFIQNNQDALAQSENREQLMALLTSSTKGITSTLRRIRKEVPKIDAKNNQKAQSKLGRWEGVKFVWNGDFFQAQLEAMQRHHNEILTLNSLITGLTITHGFANLERRLPTYAEIAKKPGSTPIELETAPRAEPQSSTTGGQNDFLQKPNMSKTEKKLIRSLHTALIGKHSGDITALLRQGANIDSRLNSMGDRAIHIAARNGDMDSVRTLQRHAADMKPHNEQGCTPLMVALHNAHVDVSSFILENSPYAPDRDITGKLALHYAAEASLLEPMMRLIKLGAEVDSTDTQGRTPLHYALQPKAGGINQQVICFLVDAGASPTVLSTTGVTPLHLAAEAANQEEALSLLISKADSLEVGAPNTPLVQAASCGRTAPIQILLDAGAMIDPVQDGISALAAAFEGKHIESFSMLLNKGANPNMRSPSDLQGRYLLHLAATEVTPFGARALDYLVQQPTIKINLLDAKQESPIFQAVSAPCIPAVALLLQHGADPLTKSTLSMSARRVAAENGRIRVLQLLYANVSNRTTEWMYFPFVFSILKSQLQSAACFLGLGFDINKSRSGGIPPLHYIAHHGNLPGVKWLMGEGADKSVRANSTGEQKHFKTPGPIGTAEDVARSFGHTEVADYLASFVDCPHIELFRREYL</sequence>
<evidence type="ECO:0000256" key="3">
    <source>
        <dbReference type="PROSITE-ProRule" id="PRU00023"/>
    </source>
</evidence>
<dbReference type="InterPro" id="IPR002110">
    <property type="entry name" value="Ankyrin_rpt"/>
</dbReference>
<feature type="compositionally biased region" description="Polar residues" evidence="4">
    <location>
        <begin position="185"/>
        <end position="201"/>
    </location>
</feature>
<dbReference type="SUPFAM" id="SSF48403">
    <property type="entry name" value="Ankyrin repeat"/>
    <property type="match status" value="2"/>
</dbReference>
<keyword evidence="1" id="KW-0677">Repeat</keyword>
<feature type="repeat" description="ANK" evidence="3">
    <location>
        <begin position="442"/>
        <end position="474"/>
    </location>
</feature>
<feature type="repeat" description="ANK" evidence="3">
    <location>
        <begin position="308"/>
        <end position="340"/>
    </location>
</feature>
<evidence type="ECO:0000313" key="5">
    <source>
        <dbReference type="EMBL" id="KAK8054191.1"/>
    </source>
</evidence>
<evidence type="ECO:0008006" key="7">
    <source>
        <dbReference type="Google" id="ProtNLM"/>
    </source>
</evidence>
<dbReference type="PROSITE" id="PS50297">
    <property type="entry name" value="ANK_REP_REGION"/>
    <property type="match status" value="4"/>
</dbReference>
<dbReference type="PANTHER" id="PTHR24141">
    <property type="entry name" value="2-5A-DEPENDENT RIBONUCLEASE"/>
    <property type="match status" value="1"/>
</dbReference>
<feature type="repeat" description="ANK" evidence="3">
    <location>
        <begin position="341"/>
        <end position="377"/>
    </location>
</feature>
<name>A0ABR1U5K1_9PEZI</name>